<keyword evidence="1" id="KW-0732">Signal</keyword>
<dbReference type="SUPFAM" id="SSF53474">
    <property type="entry name" value="alpha/beta-Hydrolases"/>
    <property type="match status" value="1"/>
</dbReference>
<dbReference type="InterPro" id="IPR052897">
    <property type="entry name" value="Sec-Metab_Biosynth_Hydrolase"/>
</dbReference>
<dbReference type="OrthoDB" id="9112061at2"/>
<reference evidence="3 4" key="1">
    <citation type="submission" date="2018-06" db="EMBL/GenBank/DDBJ databases">
        <title>Mucibacter soli gen. nov., sp. nov., a new member of the family Chitinophagaceae producing mucin.</title>
        <authorList>
            <person name="Kim M.-K."/>
            <person name="Park S."/>
            <person name="Kim T.-S."/>
            <person name="Joung Y."/>
            <person name="Han J.-H."/>
            <person name="Kim S.B."/>
        </authorList>
    </citation>
    <scope>NUCLEOTIDE SEQUENCE [LARGE SCALE GENOMIC DNA]</scope>
    <source>
        <strain evidence="3 4">R1-15</strain>
    </source>
</reference>
<keyword evidence="4" id="KW-1185">Reference proteome</keyword>
<sequence length="259" mass="27544">MSLINHFASIAMLAATAILPLSQDANAKTPAMKGVKNIVLVHGAFADGSSWANIIPMLQSKGYNVIAVQNPLTSLEDDVAATKRAIALMDGPVLLVGHSYGGMVITEAGNDPKVAGLLYVCALVPNDGQSVIDVTQAFPPAPGSSEFKPDASGFLSLSFKGIDQYFAQDLPEETRKTIYATQTPWAAKATTTKVTKASWKDKSSWFIIGLDDQMVPVDLAKAEAKMINAKTLELKSSHIPMVSQPKKVADFIIGAAQQL</sequence>
<gene>
    <name evidence="3" type="ORF">DN068_17750</name>
</gene>
<organism evidence="3 4">
    <name type="scientific">Taibaiella soli</name>
    <dbReference type="NCBI Taxonomy" id="1649169"/>
    <lineage>
        <taxon>Bacteria</taxon>
        <taxon>Pseudomonadati</taxon>
        <taxon>Bacteroidota</taxon>
        <taxon>Chitinophagia</taxon>
        <taxon>Chitinophagales</taxon>
        <taxon>Chitinophagaceae</taxon>
        <taxon>Taibaiella</taxon>
    </lineage>
</organism>
<dbReference type="GO" id="GO:0016787">
    <property type="term" value="F:hydrolase activity"/>
    <property type="evidence" value="ECO:0007669"/>
    <property type="project" value="UniProtKB-KW"/>
</dbReference>
<comment type="caution">
    <text evidence="3">The sequence shown here is derived from an EMBL/GenBank/DDBJ whole genome shotgun (WGS) entry which is preliminary data.</text>
</comment>
<dbReference type="InterPro" id="IPR029058">
    <property type="entry name" value="AB_hydrolase_fold"/>
</dbReference>
<dbReference type="InterPro" id="IPR000073">
    <property type="entry name" value="AB_hydrolase_1"/>
</dbReference>
<feature type="chain" id="PRO_5016019247" evidence="1">
    <location>
        <begin position="28"/>
        <end position="259"/>
    </location>
</feature>
<evidence type="ECO:0000256" key="1">
    <source>
        <dbReference type="SAM" id="SignalP"/>
    </source>
</evidence>
<evidence type="ECO:0000313" key="3">
    <source>
        <dbReference type="EMBL" id="PZF71899.1"/>
    </source>
</evidence>
<dbReference type="Proteomes" id="UP000248745">
    <property type="component" value="Unassembled WGS sequence"/>
</dbReference>
<dbReference type="PANTHER" id="PTHR37017">
    <property type="entry name" value="AB HYDROLASE-1 DOMAIN-CONTAINING PROTEIN-RELATED"/>
    <property type="match status" value="1"/>
</dbReference>
<feature type="signal peptide" evidence="1">
    <location>
        <begin position="1"/>
        <end position="27"/>
    </location>
</feature>
<name>A0A2W2B6Q1_9BACT</name>
<dbReference type="Gene3D" id="3.40.50.1820">
    <property type="entry name" value="alpha/beta hydrolase"/>
    <property type="match status" value="1"/>
</dbReference>
<protein>
    <submittedName>
        <fullName evidence="3">Alpha/beta hydrolase</fullName>
    </submittedName>
</protein>
<dbReference type="RefSeq" id="WP_111000269.1">
    <property type="nucleotide sequence ID" value="NZ_QKTW01000022.1"/>
</dbReference>
<dbReference type="EMBL" id="QKTW01000022">
    <property type="protein sequence ID" value="PZF71899.1"/>
    <property type="molecule type" value="Genomic_DNA"/>
</dbReference>
<evidence type="ECO:0000313" key="4">
    <source>
        <dbReference type="Proteomes" id="UP000248745"/>
    </source>
</evidence>
<accession>A0A2W2B6Q1</accession>
<evidence type="ECO:0000259" key="2">
    <source>
        <dbReference type="Pfam" id="PF12697"/>
    </source>
</evidence>
<dbReference type="PANTHER" id="PTHR37017:SF11">
    <property type="entry name" value="ESTERASE_LIPASE_THIOESTERASE DOMAIN-CONTAINING PROTEIN"/>
    <property type="match status" value="1"/>
</dbReference>
<proteinExistence type="predicted"/>
<dbReference type="Pfam" id="PF12697">
    <property type="entry name" value="Abhydrolase_6"/>
    <property type="match status" value="1"/>
</dbReference>
<keyword evidence="3" id="KW-0378">Hydrolase</keyword>
<dbReference type="AlphaFoldDB" id="A0A2W2B6Q1"/>
<feature type="domain" description="AB hydrolase-1" evidence="2">
    <location>
        <begin position="38"/>
        <end position="250"/>
    </location>
</feature>